<keyword evidence="2" id="KW-0732">Signal</keyword>
<name>A0ABM3MGU5_GALME</name>
<proteinExistence type="predicted"/>
<evidence type="ECO:0000256" key="1">
    <source>
        <dbReference type="SAM" id="MobiDB-lite"/>
    </source>
</evidence>
<gene>
    <name evidence="4" type="primary">LOC113521366</name>
</gene>
<evidence type="ECO:0008006" key="5">
    <source>
        <dbReference type="Google" id="ProtNLM"/>
    </source>
</evidence>
<evidence type="ECO:0000313" key="4">
    <source>
        <dbReference type="RefSeq" id="XP_052750345.1"/>
    </source>
</evidence>
<feature type="region of interest" description="Disordered" evidence="1">
    <location>
        <begin position="145"/>
        <end position="237"/>
    </location>
</feature>
<feature type="region of interest" description="Disordered" evidence="1">
    <location>
        <begin position="1010"/>
        <end position="1048"/>
    </location>
</feature>
<feature type="region of interest" description="Disordered" evidence="1">
    <location>
        <begin position="310"/>
        <end position="340"/>
    </location>
</feature>
<evidence type="ECO:0000313" key="3">
    <source>
        <dbReference type="Proteomes" id="UP001652740"/>
    </source>
</evidence>
<evidence type="ECO:0000256" key="2">
    <source>
        <dbReference type="SAM" id="SignalP"/>
    </source>
</evidence>
<dbReference type="Proteomes" id="UP001652740">
    <property type="component" value="Unplaced"/>
</dbReference>
<feature type="signal peptide" evidence="2">
    <location>
        <begin position="1"/>
        <end position="22"/>
    </location>
</feature>
<feature type="compositionally biased region" description="Low complexity" evidence="1">
    <location>
        <begin position="310"/>
        <end position="332"/>
    </location>
</feature>
<dbReference type="GeneID" id="113521366"/>
<organism evidence="3 4">
    <name type="scientific">Galleria mellonella</name>
    <name type="common">Greater wax moth</name>
    <dbReference type="NCBI Taxonomy" id="7137"/>
    <lineage>
        <taxon>Eukaryota</taxon>
        <taxon>Metazoa</taxon>
        <taxon>Ecdysozoa</taxon>
        <taxon>Arthropoda</taxon>
        <taxon>Hexapoda</taxon>
        <taxon>Insecta</taxon>
        <taxon>Pterygota</taxon>
        <taxon>Neoptera</taxon>
        <taxon>Endopterygota</taxon>
        <taxon>Lepidoptera</taxon>
        <taxon>Glossata</taxon>
        <taxon>Ditrysia</taxon>
        <taxon>Pyraloidea</taxon>
        <taxon>Pyralidae</taxon>
        <taxon>Galleriinae</taxon>
        <taxon>Galleria</taxon>
    </lineage>
</organism>
<feature type="compositionally biased region" description="Polar residues" evidence="1">
    <location>
        <begin position="153"/>
        <end position="197"/>
    </location>
</feature>
<reference evidence="4" key="1">
    <citation type="submission" date="2025-08" db="UniProtKB">
        <authorList>
            <consortium name="RefSeq"/>
        </authorList>
    </citation>
    <scope>IDENTIFICATION</scope>
    <source>
        <tissue evidence="4">Whole larvae</tissue>
    </source>
</reference>
<protein>
    <recommendedName>
        <fullName evidence="5">GATA zinc finger domain-containing protein 14-like</fullName>
    </recommendedName>
</protein>
<keyword evidence="3" id="KW-1185">Reference proteome</keyword>
<feature type="chain" id="PRO_5046256102" description="GATA zinc finger domain-containing protein 14-like" evidence="2">
    <location>
        <begin position="23"/>
        <end position="1099"/>
    </location>
</feature>
<accession>A0ABM3MGU5</accession>
<feature type="compositionally biased region" description="Low complexity" evidence="1">
    <location>
        <begin position="198"/>
        <end position="233"/>
    </location>
</feature>
<feature type="region of interest" description="Disordered" evidence="1">
    <location>
        <begin position="1072"/>
        <end position="1099"/>
    </location>
</feature>
<sequence>MNIVLQTIRILVIIQVIRYARCQDGYSEQDLLRLQAMASNDGHIDTIPNYNTNVMQRDPNSQSISSLNGQYNMGDQEMNEEYNRADRARSRKVYHIKNPFQNQDSEMHEVNTEMQDSGTAASNQYAAMQYSLPPEEFLQQMRENQYYQQQQQSTPVPNSGYTATPQPSYQYSTISPNYDNSNQVSNQIQQLEPKTSHNQPYYQNTNTYQYGGNSYLDSVQSSPSPVHSQLSTSVPNNQFVGTQSSTYISSSSPMYLSSPPNFQHYISSPMTDIQSGSPDYSNRVSTVASNSYNYDNSGIKYPINIHQQYQSEQSYSTSNPSSSSYSNLNPDSWQSSNTASNTLSKSLQDMSLTQYQNYPYNNNQQETRTNSERTENINSETHRNGNMAEANTMFLNVVPPEYQLNNLRARPRDTEQETGQTSIYSHGDYGWKLSNKKSPDSYTPGNYGRYQFPLQPSPGSAISQFSFHMDTGKPNTYETSKSASENLDAQEFAKAAAKAHERQQQQQQLYGNNLQNNYNNNNILGTVTPGPLYNDKQNNKYGENPNLYAYNNFQTDLITASPYYYANSKENNIDAKTKQPFDHDKALKNIVSIDVSNVVSNSDSQSKAMAVANNNNNNRQNLMNYGKDNQLEQNLKQYYRSVTDAYYKDKNLIYGFNIKTKPEDLITNENKQLDLNAFYAKQQQLQEPTYNQGSVSDNKRYLEASSLNSPNNNFQQNLQSSANIQQQTLQRPLNNQITSDVSNIFKLNDIPYRFASGLTEGDTLRLHNNNFEQSVIPTSLPMRINQNVGSHQLDVATSILNKLILNKQPTVKLNGPELDSQAGGLLSTINGFKVANPFNVDLKLVAEMLKGKPAIDDTQMLSLRDQFSKTVPLKLDISQLQQLLLKNDNNPNYAALNDGLGAFASPYLDIYNSGRFPYQGVKYSRSQEEEESIIPIADSSNTHPIGAVIEQIDDISSDSEASTLSDITAQDNQMNNFEDKPKKEFNSGHRIGHRHPNALVTGRHSYQRKYPKSDINEPYPLLKPPPQTRNRRGRGKYDKYSRRRRVNKPLNPRFMKSEPLFEAGADIEDKDTQVSTVLRPPTPIAEAKADVVNNEDEDV</sequence>
<dbReference type="RefSeq" id="XP_052750345.1">
    <property type="nucleotide sequence ID" value="XM_052894385.1"/>
</dbReference>